<dbReference type="PANTHER" id="PTHR19384">
    <property type="entry name" value="NITRIC OXIDE SYNTHASE-RELATED"/>
    <property type="match status" value="1"/>
</dbReference>
<name>A0AA88QYE9_9ASTE</name>
<organism evidence="12 13">
    <name type="scientific">Escallonia rubra</name>
    <dbReference type="NCBI Taxonomy" id="112253"/>
    <lineage>
        <taxon>Eukaryota</taxon>
        <taxon>Viridiplantae</taxon>
        <taxon>Streptophyta</taxon>
        <taxon>Embryophyta</taxon>
        <taxon>Tracheophyta</taxon>
        <taxon>Spermatophyta</taxon>
        <taxon>Magnoliopsida</taxon>
        <taxon>eudicotyledons</taxon>
        <taxon>Gunneridae</taxon>
        <taxon>Pentapetalae</taxon>
        <taxon>asterids</taxon>
        <taxon>campanulids</taxon>
        <taxon>Escalloniales</taxon>
        <taxon>Escalloniaceae</taxon>
        <taxon>Escallonia</taxon>
    </lineage>
</organism>
<dbReference type="Gene3D" id="2.40.30.10">
    <property type="entry name" value="Translation factors"/>
    <property type="match status" value="1"/>
</dbReference>
<reference evidence="12" key="1">
    <citation type="submission" date="2022-12" db="EMBL/GenBank/DDBJ databases">
        <title>Draft genome assemblies for two species of Escallonia (Escalloniales).</title>
        <authorList>
            <person name="Chanderbali A."/>
            <person name="Dervinis C."/>
            <person name="Anghel I."/>
            <person name="Soltis D."/>
            <person name="Soltis P."/>
            <person name="Zapata F."/>
        </authorList>
    </citation>
    <scope>NUCLEOTIDE SEQUENCE</scope>
    <source>
        <strain evidence="12">UCBG92.1500</strain>
        <tissue evidence="12">Leaf</tissue>
    </source>
</reference>
<dbReference type="Proteomes" id="UP001187471">
    <property type="component" value="Unassembled WGS sequence"/>
</dbReference>
<keyword evidence="4" id="KW-0963">Cytoplasm</keyword>
<dbReference type="GO" id="GO:0010181">
    <property type="term" value="F:FMN binding"/>
    <property type="evidence" value="ECO:0007669"/>
    <property type="project" value="InterPro"/>
</dbReference>
<evidence type="ECO:0000256" key="1">
    <source>
        <dbReference type="ARBA" id="ARBA00001917"/>
    </source>
</evidence>
<evidence type="ECO:0000313" key="12">
    <source>
        <dbReference type="EMBL" id="KAK2972456.1"/>
    </source>
</evidence>
<evidence type="ECO:0008006" key="14">
    <source>
        <dbReference type="Google" id="ProtNLM"/>
    </source>
</evidence>
<keyword evidence="13" id="KW-1185">Reference proteome</keyword>
<dbReference type="InterPro" id="IPR017938">
    <property type="entry name" value="Riboflavin_synthase-like_b-brl"/>
</dbReference>
<dbReference type="InterPro" id="IPR001433">
    <property type="entry name" value="OxRdtase_FAD/NAD-bd"/>
</dbReference>
<dbReference type="PROSITE" id="PS51384">
    <property type="entry name" value="FAD_FR"/>
    <property type="match status" value="1"/>
</dbReference>
<evidence type="ECO:0000256" key="9">
    <source>
        <dbReference type="ARBA" id="ARBA00023002"/>
    </source>
</evidence>
<evidence type="ECO:0000259" key="11">
    <source>
        <dbReference type="PROSITE" id="PS51384"/>
    </source>
</evidence>
<comment type="subcellular location">
    <subcellularLocation>
        <location evidence="3">Cytoplasm</location>
    </subcellularLocation>
</comment>
<dbReference type="InterPro" id="IPR023173">
    <property type="entry name" value="NADPH_Cyt_P450_Rdtase_alpha"/>
</dbReference>
<dbReference type="InterPro" id="IPR029039">
    <property type="entry name" value="Flavoprotein-like_sf"/>
</dbReference>
<dbReference type="InterPro" id="IPR008254">
    <property type="entry name" value="Flavodoxin/NO_synth"/>
</dbReference>
<dbReference type="Gene3D" id="3.40.50.360">
    <property type="match status" value="1"/>
</dbReference>
<comment type="caution">
    <text evidence="12">The sequence shown here is derived from an EMBL/GenBank/DDBJ whole genome shotgun (WGS) entry which is preliminary data.</text>
</comment>
<dbReference type="Gene3D" id="3.40.50.80">
    <property type="entry name" value="Nucleotide-binding domain of ferredoxin-NADP reductase (FNR) module"/>
    <property type="match status" value="1"/>
</dbReference>
<dbReference type="GO" id="GO:0005634">
    <property type="term" value="C:nucleus"/>
    <property type="evidence" value="ECO:0007669"/>
    <property type="project" value="UniProtKB-ARBA"/>
</dbReference>
<evidence type="ECO:0000256" key="8">
    <source>
        <dbReference type="ARBA" id="ARBA00022857"/>
    </source>
</evidence>
<dbReference type="GO" id="GO:0005829">
    <property type="term" value="C:cytosol"/>
    <property type="evidence" value="ECO:0007669"/>
    <property type="project" value="TreeGrafter"/>
</dbReference>
<proteinExistence type="predicted"/>
<feature type="non-terminal residue" evidence="12">
    <location>
        <position position="1"/>
    </location>
</feature>
<sequence length="610" mass="68595">MEVKCKLLVLYASQTGNAVDAAERLCREAERRGCPATVMSTHDYEARFLASEETVIFVVSTTGQGEPPDSMKVFWLYLRGRHLSHQWLRGVQYAVFGLGDSCYPQFNLVAKKLDKRLSDLGAEPIAERGLGDEQHSSGYESDLDPWMSSLWNTLYQKNPKFFPNGPLLLISDKKLIDQPKVEITSYDAVGEQSEYSNTTVELLVVTDLKCFEREINRARSMSPGNFSHDKNSPVCFLQMIENCPLTRAGCGKDVRHFEFEALSSSIKYEVGDVLEILPGQSPAAVDRFIKRCCLNPESYITPREAQIGSCVNSSMVAVKLKNFVELTMDVASASPSCYLFEVMSFFASSEKEKEELQRFASPEGRDDLFKFNQRERRTVLEILEHYTSVQMPFEWLVQLVPPLKTRAYSISSSLLAFPNQVHLTVKIASWATPSKTQRTGLCSGWLAGLDPPERFPSSPQPSLPLILIGPGTACASFHGYVEERALQRRYSLTAPVLFFFGCQNEENDYFYRDFWLSHSQKDGVLSEEMGGGFYVAFSRDQQQKVYVQHKMQEQSTKIFDLLSEGAAVYVAGSSKNMPSDVLSAFEEIVCNEAGIPVEDAVKWLRELGKA</sequence>
<feature type="domain" description="FAD-binding FR-type" evidence="11">
    <location>
        <begin position="232"/>
        <end position="468"/>
    </location>
</feature>
<protein>
    <recommendedName>
        <fullName evidence="14">NADPH-dependent diflavin oxidoreductase 1</fullName>
    </recommendedName>
</protein>
<evidence type="ECO:0000313" key="13">
    <source>
        <dbReference type="Proteomes" id="UP001187471"/>
    </source>
</evidence>
<dbReference type="AlphaFoldDB" id="A0AA88QYE9"/>
<dbReference type="InterPro" id="IPR017927">
    <property type="entry name" value="FAD-bd_FR_type"/>
</dbReference>
<dbReference type="InterPro" id="IPR039261">
    <property type="entry name" value="FNR_nucleotide-bd"/>
</dbReference>
<dbReference type="SUPFAM" id="SSF63380">
    <property type="entry name" value="Riboflavin synthase domain-like"/>
    <property type="match status" value="1"/>
</dbReference>
<comment type="cofactor">
    <cofactor evidence="2">
        <name>FAD</name>
        <dbReference type="ChEBI" id="CHEBI:57692"/>
    </cofactor>
</comment>
<dbReference type="InterPro" id="IPR001094">
    <property type="entry name" value="Flavdoxin-like"/>
</dbReference>
<dbReference type="GO" id="GO:0016651">
    <property type="term" value="F:oxidoreductase activity, acting on NAD(P)H"/>
    <property type="evidence" value="ECO:0007669"/>
    <property type="project" value="UniProtKB-ARBA"/>
</dbReference>
<evidence type="ECO:0000256" key="4">
    <source>
        <dbReference type="ARBA" id="ARBA00022490"/>
    </source>
</evidence>
<dbReference type="PANTHER" id="PTHR19384:SF10">
    <property type="entry name" value="NADPH-DEPENDENT DIFLAVIN OXIDOREDUCTASE 1"/>
    <property type="match status" value="1"/>
</dbReference>
<evidence type="ECO:0000256" key="3">
    <source>
        <dbReference type="ARBA" id="ARBA00004496"/>
    </source>
</evidence>
<keyword evidence="7" id="KW-0274">FAD</keyword>
<dbReference type="Pfam" id="PF00667">
    <property type="entry name" value="FAD_binding_1"/>
    <property type="match status" value="1"/>
</dbReference>
<keyword evidence="8" id="KW-0521">NADP</keyword>
<dbReference type="SUPFAM" id="SSF52218">
    <property type="entry name" value="Flavoproteins"/>
    <property type="match status" value="1"/>
</dbReference>
<evidence type="ECO:0000259" key="10">
    <source>
        <dbReference type="PROSITE" id="PS50902"/>
    </source>
</evidence>
<dbReference type="Pfam" id="PF00175">
    <property type="entry name" value="NAD_binding_1"/>
    <property type="match status" value="1"/>
</dbReference>
<dbReference type="PRINTS" id="PR00371">
    <property type="entry name" value="FPNCR"/>
</dbReference>
<dbReference type="Gene3D" id="1.20.990.10">
    <property type="entry name" value="NADPH-cytochrome p450 Reductase, Chain A, domain 3"/>
    <property type="match status" value="1"/>
</dbReference>
<evidence type="ECO:0000256" key="2">
    <source>
        <dbReference type="ARBA" id="ARBA00001974"/>
    </source>
</evidence>
<evidence type="ECO:0000256" key="6">
    <source>
        <dbReference type="ARBA" id="ARBA00022643"/>
    </source>
</evidence>
<accession>A0AA88QYE9</accession>
<keyword evidence="6" id="KW-0288">FMN</keyword>
<dbReference type="FunFam" id="3.40.50.360:FF:000015">
    <property type="entry name" value="NADPH-dependent diflavin oxidoreductase 1"/>
    <property type="match status" value="1"/>
</dbReference>
<keyword evidence="5" id="KW-0285">Flavoprotein</keyword>
<dbReference type="PROSITE" id="PS50902">
    <property type="entry name" value="FLAVODOXIN_LIKE"/>
    <property type="match status" value="1"/>
</dbReference>
<dbReference type="InterPro" id="IPR003097">
    <property type="entry name" value="CysJ-like_FAD-binding"/>
</dbReference>
<evidence type="ECO:0000256" key="5">
    <source>
        <dbReference type="ARBA" id="ARBA00022630"/>
    </source>
</evidence>
<comment type="cofactor">
    <cofactor evidence="1">
        <name>FMN</name>
        <dbReference type="ChEBI" id="CHEBI:58210"/>
    </cofactor>
</comment>
<feature type="domain" description="Flavodoxin-like" evidence="10">
    <location>
        <begin position="7"/>
        <end position="151"/>
    </location>
</feature>
<dbReference type="FunFam" id="1.20.990.10:FF:000015">
    <property type="entry name" value="NADPH-dependent diflavin oxidoreductase 1"/>
    <property type="match status" value="1"/>
</dbReference>
<dbReference type="Pfam" id="PF00258">
    <property type="entry name" value="Flavodoxin_1"/>
    <property type="match status" value="1"/>
</dbReference>
<dbReference type="InterPro" id="IPR001709">
    <property type="entry name" value="Flavoprot_Pyr_Nucl_cyt_Rdtase"/>
</dbReference>
<dbReference type="FunFam" id="3.40.50.80:FF:000032">
    <property type="entry name" value="NADPH-dependent diflavin oxidoreductase 1"/>
    <property type="match status" value="1"/>
</dbReference>
<keyword evidence="9" id="KW-0560">Oxidoreductase</keyword>
<evidence type="ECO:0000256" key="7">
    <source>
        <dbReference type="ARBA" id="ARBA00022827"/>
    </source>
</evidence>
<dbReference type="SUPFAM" id="SSF52343">
    <property type="entry name" value="Ferredoxin reductase-like, C-terminal NADP-linked domain"/>
    <property type="match status" value="1"/>
</dbReference>
<dbReference type="GO" id="GO:0050660">
    <property type="term" value="F:flavin adenine dinucleotide binding"/>
    <property type="evidence" value="ECO:0007669"/>
    <property type="project" value="TreeGrafter"/>
</dbReference>
<dbReference type="EMBL" id="JAVXUO010002523">
    <property type="protein sequence ID" value="KAK2972456.1"/>
    <property type="molecule type" value="Genomic_DNA"/>
</dbReference>
<gene>
    <name evidence="12" type="ORF">RJ640_003882</name>
</gene>
<dbReference type="PRINTS" id="PR00369">
    <property type="entry name" value="FLAVODOXIN"/>
</dbReference>